<organism evidence="1 2">
    <name type="scientific">Kickxella alabastrina</name>
    <dbReference type="NCBI Taxonomy" id="61397"/>
    <lineage>
        <taxon>Eukaryota</taxon>
        <taxon>Fungi</taxon>
        <taxon>Fungi incertae sedis</taxon>
        <taxon>Zoopagomycota</taxon>
        <taxon>Kickxellomycotina</taxon>
        <taxon>Kickxellomycetes</taxon>
        <taxon>Kickxellales</taxon>
        <taxon>Kickxellaceae</taxon>
        <taxon>Kickxella</taxon>
    </lineage>
</organism>
<proteinExistence type="predicted"/>
<dbReference type="EMBL" id="JANBPG010001361">
    <property type="protein sequence ID" value="KAJ1890338.1"/>
    <property type="molecule type" value="Genomic_DNA"/>
</dbReference>
<reference evidence="1" key="1">
    <citation type="submission" date="2022-07" db="EMBL/GenBank/DDBJ databases">
        <title>Phylogenomic reconstructions and comparative analyses of Kickxellomycotina fungi.</title>
        <authorList>
            <person name="Reynolds N.K."/>
            <person name="Stajich J.E."/>
            <person name="Barry K."/>
            <person name="Grigoriev I.V."/>
            <person name="Crous P."/>
            <person name="Smith M.E."/>
        </authorList>
    </citation>
    <scope>NUCLEOTIDE SEQUENCE</scope>
    <source>
        <strain evidence="1">Benny 63K</strain>
    </source>
</reference>
<dbReference type="Proteomes" id="UP001150581">
    <property type="component" value="Unassembled WGS sequence"/>
</dbReference>
<gene>
    <name evidence="1" type="ORF">LPJ66_007542</name>
</gene>
<name>A0ACC1I955_9FUNG</name>
<protein>
    <submittedName>
        <fullName evidence="1">Uncharacterized protein</fullName>
    </submittedName>
</protein>
<evidence type="ECO:0000313" key="1">
    <source>
        <dbReference type="EMBL" id="KAJ1890338.1"/>
    </source>
</evidence>
<comment type="caution">
    <text evidence="1">The sequence shown here is derived from an EMBL/GenBank/DDBJ whole genome shotgun (WGS) entry which is preliminary data.</text>
</comment>
<keyword evidence="2" id="KW-1185">Reference proteome</keyword>
<accession>A0ACC1I955</accession>
<sequence>MSANMRNVYFCICIYKKHVIFSGLDSDGVAILGIASFRSGGKDKVEGICAKAGFSGFYTRVAKHVDWIAKAGELDIKGFTISKKTAHAGAEKSKSELELSDVEEDGQVKSNLDLDSSAASGVKSNSKYDSLGADSLELISFGVTILAVFGAAASATLF</sequence>
<evidence type="ECO:0000313" key="2">
    <source>
        <dbReference type="Proteomes" id="UP001150581"/>
    </source>
</evidence>